<keyword evidence="3" id="KW-1185">Reference proteome</keyword>
<dbReference type="EMBL" id="QUZU01000062">
    <property type="protein sequence ID" value="TFY84485.1"/>
    <property type="molecule type" value="Genomic_DNA"/>
</dbReference>
<evidence type="ECO:0000256" key="1">
    <source>
        <dbReference type="SAM" id="Phobius"/>
    </source>
</evidence>
<comment type="caution">
    <text evidence="2">The sequence shown here is derived from an EMBL/GenBank/DDBJ whole genome shotgun (WGS) entry which is preliminary data.</text>
</comment>
<dbReference type="RefSeq" id="WP_135292223.1">
    <property type="nucleotide sequence ID" value="NZ_QUZU01000062.1"/>
</dbReference>
<feature type="transmembrane region" description="Helical" evidence="1">
    <location>
        <begin position="28"/>
        <end position="49"/>
    </location>
</feature>
<accession>A0A4Z0ACX5</accession>
<gene>
    <name evidence="2" type="ORF">DYL59_28990</name>
</gene>
<dbReference type="Proteomes" id="UP000297391">
    <property type="component" value="Unassembled WGS sequence"/>
</dbReference>
<evidence type="ECO:0000313" key="3">
    <source>
        <dbReference type="Proteomes" id="UP000297391"/>
    </source>
</evidence>
<reference evidence="2 3" key="1">
    <citation type="journal article" date="2019" name="Syst. Appl. Microbiol.">
        <title>New species of pathogenic Pseudomonas isolated from citrus in Tunisia: Proposal of Pseudomonas kairouanensis sp. nov. and Pseudomonas nabeulensis sp. nov.</title>
        <authorList>
            <person name="Oueslati M."/>
            <person name="Mulet M."/>
            <person name="Gomila M."/>
            <person name="Berge O."/>
            <person name="Hajlaoui M.R."/>
            <person name="Lalucat J."/>
            <person name="Sadfi-Zouaoui N."/>
            <person name="Garcia-Valdes E."/>
        </authorList>
    </citation>
    <scope>NUCLEOTIDE SEQUENCE [LARGE SCALE GENOMIC DNA]</scope>
    <source>
        <strain evidence="2 3">KC12</strain>
    </source>
</reference>
<dbReference type="AlphaFoldDB" id="A0A4Z0ACX5"/>
<organism evidence="2 3">
    <name type="scientific">Pseudomonas kairouanensis</name>
    <dbReference type="NCBI Taxonomy" id="2293832"/>
    <lineage>
        <taxon>Bacteria</taxon>
        <taxon>Pseudomonadati</taxon>
        <taxon>Pseudomonadota</taxon>
        <taxon>Gammaproteobacteria</taxon>
        <taxon>Pseudomonadales</taxon>
        <taxon>Pseudomonadaceae</taxon>
        <taxon>Pseudomonas</taxon>
    </lineage>
</organism>
<dbReference type="OrthoDB" id="7014265at2"/>
<keyword evidence="1" id="KW-1133">Transmembrane helix</keyword>
<proteinExistence type="predicted"/>
<sequence>MLAALLAFASILAGCVTALLLMIMMARFPLLLIVVLLACWVFSQVQDIVGNASDKRKVLSEQPFSGSIQDFFFCQEYPDKQQIIFEFDLSGR</sequence>
<keyword evidence="1" id="KW-0472">Membrane</keyword>
<name>A0A4Z0ACX5_9PSED</name>
<keyword evidence="1" id="KW-0812">Transmembrane</keyword>
<evidence type="ECO:0000313" key="2">
    <source>
        <dbReference type="EMBL" id="TFY84485.1"/>
    </source>
</evidence>
<protein>
    <submittedName>
        <fullName evidence="2">Uncharacterized protein</fullName>
    </submittedName>
</protein>